<evidence type="ECO:0000256" key="9">
    <source>
        <dbReference type="ARBA" id="ARBA00022989"/>
    </source>
</evidence>
<dbReference type="OrthoDB" id="9781963at2"/>
<dbReference type="GO" id="GO:0016020">
    <property type="term" value="C:membrane"/>
    <property type="evidence" value="ECO:0007669"/>
    <property type="project" value="UniProtKB-SubCell"/>
</dbReference>
<evidence type="ECO:0000256" key="1">
    <source>
        <dbReference type="ARBA" id="ARBA00001947"/>
    </source>
</evidence>
<evidence type="ECO:0000256" key="7">
    <source>
        <dbReference type="ARBA" id="ARBA00022801"/>
    </source>
</evidence>
<keyword evidence="10" id="KW-0482">Metalloprotease</keyword>
<evidence type="ECO:0000256" key="5">
    <source>
        <dbReference type="ARBA" id="ARBA00022692"/>
    </source>
</evidence>
<evidence type="ECO:0000256" key="3">
    <source>
        <dbReference type="ARBA" id="ARBA00007931"/>
    </source>
</evidence>
<keyword evidence="7" id="KW-0378">Hydrolase</keyword>
<protein>
    <submittedName>
        <fullName evidence="14">Site-2 protease family protein</fullName>
    </submittedName>
</protein>
<evidence type="ECO:0000256" key="8">
    <source>
        <dbReference type="ARBA" id="ARBA00022833"/>
    </source>
</evidence>
<keyword evidence="5 12" id="KW-0812">Transmembrane</keyword>
<dbReference type="GO" id="GO:0006508">
    <property type="term" value="P:proteolysis"/>
    <property type="evidence" value="ECO:0007669"/>
    <property type="project" value="UniProtKB-KW"/>
</dbReference>
<dbReference type="EMBL" id="SIRE01000026">
    <property type="protein sequence ID" value="TBL71431.1"/>
    <property type="molecule type" value="Genomic_DNA"/>
</dbReference>
<comment type="cofactor">
    <cofactor evidence="1">
        <name>Zn(2+)</name>
        <dbReference type="ChEBI" id="CHEBI:29105"/>
    </cofactor>
</comment>
<feature type="transmembrane region" description="Helical" evidence="12">
    <location>
        <begin position="84"/>
        <end position="102"/>
    </location>
</feature>
<gene>
    <name evidence="14" type="ORF">EYB31_30555</name>
</gene>
<dbReference type="PANTHER" id="PTHR39188:SF3">
    <property type="entry name" value="STAGE IV SPORULATION PROTEIN FB"/>
    <property type="match status" value="1"/>
</dbReference>
<evidence type="ECO:0000256" key="2">
    <source>
        <dbReference type="ARBA" id="ARBA00004141"/>
    </source>
</evidence>
<evidence type="ECO:0000256" key="12">
    <source>
        <dbReference type="SAM" id="Phobius"/>
    </source>
</evidence>
<dbReference type="GO" id="GO:0046872">
    <property type="term" value="F:metal ion binding"/>
    <property type="evidence" value="ECO:0007669"/>
    <property type="project" value="UniProtKB-KW"/>
</dbReference>
<organism evidence="14 15">
    <name type="scientific">Paenibacillus thalictri</name>
    <dbReference type="NCBI Taxonomy" id="2527873"/>
    <lineage>
        <taxon>Bacteria</taxon>
        <taxon>Bacillati</taxon>
        <taxon>Bacillota</taxon>
        <taxon>Bacilli</taxon>
        <taxon>Bacillales</taxon>
        <taxon>Paenibacillaceae</taxon>
        <taxon>Paenibacillus</taxon>
    </lineage>
</organism>
<keyword evidence="15" id="KW-1185">Reference proteome</keyword>
<sequence>MRQQSTGKKKNPLWLFGAAGAFVLAKAKALLPLLKLGKAGGAVLSMLVTVGAYAILFPFGFAVGFVLLILGHELGHVIAAKRKGLPVSGIFFIPFLGALTNMKRNPRDAVTEAYIAFGGPLVGSMCALAVFAAALVWNHPLLYSLAYVGFFLNLINMLPINPLDGGRIVVAVSRWMWVVGLVGGLVVIYFMPNIILIIIWLMFAWDMYKKFVKYRNHGQPRAVVMPIQVEAQPLIDQGYFIPGPEHKRQLDFTTYCDLEDGRQDVLIYWENMQLEGRLTLPEQGTIKRVHVIKIDHLQHENGLRLTVHCQVDYEKYEDDAYYDVPIASRWKFGISYALLAVFLVYMMHLTHKAVGISA</sequence>
<dbReference type="Proteomes" id="UP000293142">
    <property type="component" value="Unassembled WGS sequence"/>
</dbReference>
<feature type="transmembrane region" description="Helical" evidence="12">
    <location>
        <begin position="175"/>
        <end position="205"/>
    </location>
</feature>
<proteinExistence type="inferred from homology"/>
<dbReference type="InterPro" id="IPR008915">
    <property type="entry name" value="Peptidase_M50"/>
</dbReference>
<feature type="domain" description="Peptidase M50" evidence="13">
    <location>
        <begin position="61"/>
        <end position="135"/>
    </location>
</feature>
<keyword evidence="11 12" id="KW-0472">Membrane</keyword>
<comment type="caution">
    <text evidence="14">The sequence shown here is derived from an EMBL/GenBank/DDBJ whole genome shotgun (WGS) entry which is preliminary data.</text>
</comment>
<evidence type="ECO:0000256" key="10">
    <source>
        <dbReference type="ARBA" id="ARBA00023049"/>
    </source>
</evidence>
<comment type="similarity">
    <text evidence="3">Belongs to the peptidase M50B family.</text>
</comment>
<feature type="transmembrane region" description="Helical" evidence="12">
    <location>
        <begin position="114"/>
        <end position="137"/>
    </location>
</feature>
<dbReference type="RefSeq" id="WP_131017297.1">
    <property type="nucleotide sequence ID" value="NZ_SIRE01000026.1"/>
</dbReference>
<dbReference type="GO" id="GO:0008237">
    <property type="term" value="F:metallopeptidase activity"/>
    <property type="evidence" value="ECO:0007669"/>
    <property type="project" value="UniProtKB-KW"/>
</dbReference>
<evidence type="ECO:0000313" key="14">
    <source>
        <dbReference type="EMBL" id="TBL71431.1"/>
    </source>
</evidence>
<name>A0A4Q9DKQ4_9BACL</name>
<feature type="transmembrane region" description="Helical" evidence="12">
    <location>
        <begin position="332"/>
        <end position="350"/>
    </location>
</feature>
<feature type="transmembrane region" description="Helical" evidence="12">
    <location>
        <begin position="39"/>
        <end position="72"/>
    </location>
</feature>
<feature type="domain" description="Peptidase M50" evidence="13">
    <location>
        <begin position="141"/>
        <end position="174"/>
    </location>
</feature>
<dbReference type="PANTHER" id="PTHR39188">
    <property type="entry name" value="MEMBRANE-ASSOCIATED ZINC METALLOPROTEASE M50B"/>
    <property type="match status" value="1"/>
</dbReference>
<feature type="transmembrane region" description="Helical" evidence="12">
    <location>
        <begin position="144"/>
        <end position="163"/>
    </location>
</feature>
<keyword evidence="8" id="KW-0862">Zinc</keyword>
<dbReference type="CDD" id="cd06160">
    <property type="entry name" value="S2P-M50_like_2"/>
    <property type="match status" value="1"/>
</dbReference>
<evidence type="ECO:0000256" key="11">
    <source>
        <dbReference type="ARBA" id="ARBA00023136"/>
    </source>
</evidence>
<keyword evidence="4 14" id="KW-0645">Protease</keyword>
<keyword evidence="9 12" id="KW-1133">Transmembrane helix</keyword>
<keyword evidence="6" id="KW-0479">Metal-binding</keyword>
<evidence type="ECO:0000259" key="13">
    <source>
        <dbReference type="Pfam" id="PF02163"/>
    </source>
</evidence>
<dbReference type="Pfam" id="PF02163">
    <property type="entry name" value="Peptidase_M50"/>
    <property type="match status" value="2"/>
</dbReference>
<evidence type="ECO:0000256" key="4">
    <source>
        <dbReference type="ARBA" id="ARBA00022670"/>
    </source>
</evidence>
<evidence type="ECO:0000256" key="6">
    <source>
        <dbReference type="ARBA" id="ARBA00022723"/>
    </source>
</evidence>
<dbReference type="AlphaFoldDB" id="A0A4Q9DKQ4"/>
<reference evidence="14 15" key="1">
    <citation type="submission" date="2019-02" db="EMBL/GenBank/DDBJ databases">
        <title>Paenibacillus sp. nov., isolated from surface-sterilized tissue of Thalictrum simplex L.</title>
        <authorList>
            <person name="Tuo L."/>
        </authorList>
    </citation>
    <scope>NUCLEOTIDE SEQUENCE [LARGE SCALE GENOMIC DNA]</scope>
    <source>
        <strain evidence="14 15">N2SHLJ1</strain>
    </source>
</reference>
<accession>A0A4Q9DKQ4</accession>
<comment type="subcellular location">
    <subcellularLocation>
        <location evidence="2">Membrane</location>
        <topology evidence="2">Multi-pass membrane protein</topology>
    </subcellularLocation>
</comment>
<evidence type="ECO:0000313" key="15">
    <source>
        <dbReference type="Proteomes" id="UP000293142"/>
    </source>
</evidence>